<dbReference type="RefSeq" id="WP_258211133.1">
    <property type="nucleotide sequence ID" value="NZ_CP102734.1"/>
</dbReference>
<sequence>MELNFELILRKAKYLNNSYGKGGQNYPESLTDIFYSKKPFKKLAPGTKMKSKDFKNVDVNSVVFTGEDFLILDDDDFNQFVEEMNYHINWHNKFKLNSSPQQARIPLQPYTKSQITEEIKSYLRKGYWPAGVSPIADPSTANDNNPPAVPAYVSVWGKRPAFVNNTTYGMISKQLDKYIPSSNIARTKTQIENLDYNDRSGSTKYAWTKTTKPVDGFDNVELNTYSPSKEIENVKDSFERYIIDIKNISNGVDVNAVIDKVKKEVKHGNIGFGIALRDINDRNMDKAKEIIKSLPRDVKYLITFYNSNKPDALEALMDNPNFSVDNRLFELEIVINPPLNREGQELLGDPSLLREIDPRLFLRVAPAAFNYKSQAVFERWKIRDVAASKSMNEATLENIIKYVYVKEKDRREFQGPHGEGGYIHELDLSATSFKTINNIEIPKVQTDRQLNFSLVIFPEVQNKKLELDLSNLRIDNTDKIIQNGQTRYGKDATKQPETLEVQNISSRGVAADIATLGNIMGYSWSINELDLSKTNITIEQAKSISGGARGSKFTVKVKTGETFEWTPPPR</sequence>
<name>A0ABY5R932_9MOLU</name>
<dbReference type="EMBL" id="CP102734">
    <property type="protein sequence ID" value="UVD81959.1"/>
    <property type="molecule type" value="Genomic_DNA"/>
</dbReference>
<evidence type="ECO:0000313" key="1">
    <source>
        <dbReference type="EMBL" id="UVD81959.1"/>
    </source>
</evidence>
<dbReference type="Proteomes" id="UP001059252">
    <property type="component" value="Chromosome"/>
</dbReference>
<evidence type="ECO:0000313" key="2">
    <source>
        <dbReference type="Proteomes" id="UP001059252"/>
    </source>
</evidence>
<accession>A0ABY5R932</accession>
<keyword evidence="2" id="KW-1185">Reference proteome</keyword>
<gene>
    <name evidence="1" type="ORF">NV226_01475</name>
</gene>
<proteinExistence type="predicted"/>
<protein>
    <submittedName>
        <fullName evidence="1">Uncharacterized protein</fullName>
    </submittedName>
</protein>
<reference evidence="1" key="1">
    <citation type="submission" date="2022-08" db="EMBL/GenBank/DDBJ databases">
        <title>Complete genome of Mycoplasma iguanae type strain 2327.</title>
        <authorList>
            <person name="Spergser J."/>
        </authorList>
    </citation>
    <scope>NUCLEOTIDE SEQUENCE</scope>
    <source>
        <strain evidence="1">2327</strain>
    </source>
</reference>
<organism evidence="1 2">
    <name type="scientific">Mycoplasma iguanae</name>
    <dbReference type="NCBI Taxonomy" id="292461"/>
    <lineage>
        <taxon>Bacteria</taxon>
        <taxon>Bacillati</taxon>
        <taxon>Mycoplasmatota</taxon>
        <taxon>Mollicutes</taxon>
        <taxon>Mycoplasmataceae</taxon>
        <taxon>Mycoplasma</taxon>
    </lineage>
</organism>